<dbReference type="RefSeq" id="WP_138723319.1">
    <property type="nucleotide sequence ID" value="NZ_SSHJ02000006.1"/>
</dbReference>
<evidence type="ECO:0000313" key="3">
    <source>
        <dbReference type="Proteomes" id="UP001517247"/>
    </source>
</evidence>
<reference evidence="2 3" key="1">
    <citation type="submission" date="2024-12" db="EMBL/GenBank/DDBJ databases">
        <authorList>
            <person name="Hu S."/>
        </authorList>
    </citation>
    <scope>NUCLEOTIDE SEQUENCE [LARGE SCALE GENOMIC DNA]</scope>
    <source>
        <strain evidence="2 3">THG-T11</strain>
    </source>
</reference>
<dbReference type="EMBL" id="SSHJ02000006">
    <property type="protein sequence ID" value="MFN0256227.1"/>
    <property type="molecule type" value="Genomic_DNA"/>
</dbReference>
<protein>
    <submittedName>
        <fullName evidence="2">Anti-sigma factor family protein</fullName>
    </submittedName>
</protein>
<accession>A0ABW9JAF0</accession>
<keyword evidence="1" id="KW-1133">Transmembrane helix</keyword>
<keyword evidence="3" id="KW-1185">Reference proteome</keyword>
<proteinExistence type="predicted"/>
<evidence type="ECO:0000313" key="2">
    <source>
        <dbReference type="EMBL" id="MFN0256227.1"/>
    </source>
</evidence>
<feature type="transmembrane region" description="Helical" evidence="1">
    <location>
        <begin position="86"/>
        <end position="114"/>
    </location>
</feature>
<keyword evidence="1" id="KW-0812">Transmembrane</keyword>
<feature type="transmembrane region" description="Helical" evidence="1">
    <location>
        <begin position="134"/>
        <end position="154"/>
    </location>
</feature>
<sequence length="167" mass="18860">MTKQEEQLWDYIDGLSSEAESAEIAAKLATDEQFQQLYVQLLEVNQQLETHLEIDEPSMSFTRNVMEQVQHEIAPVKLKTKVDNRIIYAIGGFFALSLVSILVYAIATAAPNFTSSIPSLNLENKFDGLLDTKVIMIFLFVNAVLLLIYLDGFLRKGMKKAQKKGEQ</sequence>
<comment type="caution">
    <text evidence="2">The sequence shown here is derived from an EMBL/GenBank/DDBJ whole genome shotgun (WGS) entry which is preliminary data.</text>
</comment>
<name>A0ABW9JAF0_9SPHI</name>
<gene>
    <name evidence="2" type="ORF">E6A44_011620</name>
</gene>
<keyword evidence="1" id="KW-0472">Membrane</keyword>
<dbReference type="Proteomes" id="UP001517247">
    <property type="component" value="Unassembled WGS sequence"/>
</dbReference>
<organism evidence="2 3">
    <name type="scientific">Pedobacter ureilyticus</name>
    <dbReference type="NCBI Taxonomy" id="1393051"/>
    <lineage>
        <taxon>Bacteria</taxon>
        <taxon>Pseudomonadati</taxon>
        <taxon>Bacteroidota</taxon>
        <taxon>Sphingobacteriia</taxon>
        <taxon>Sphingobacteriales</taxon>
        <taxon>Sphingobacteriaceae</taxon>
        <taxon>Pedobacter</taxon>
    </lineage>
</organism>
<evidence type="ECO:0000256" key="1">
    <source>
        <dbReference type="SAM" id="Phobius"/>
    </source>
</evidence>